<feature type="compositionally biased region" description="Polar residues" evidence="1">
    <location>
        <begin position="284"/>
        <end position="294"/>
    </location>
</feature>
<feature type="region of interest" description="Disordered" evidence="1">
    <location>
        <begin position="96"/>
        <end position="141"/>
    </location>
</feature>
<dbReference type="AlphaFoldDB" id="A0AA88YHX3"/>
<proteinExistence type="predicted"/>
<protein>
    <submittedName>
        <fullName evidence="2">Uncharacterized protein</fullName>
    </submittedName>
</protein>
<reference evidence="2" key="1">
    <citation type="submission" date="2019-08" db="EMBL/GenBank/DDBJ databases">
        <title>The improved chromosome-level genome for the pearl oyster Pinctada fucata martensii using PacBio sequencing and Hi-C.</title>
        <authorList>
            <person name="Zheng Z."/>
        </authorList>
    </citation>
    <scope>NUCLEOTIDE SEQUENCE</scope>
    <source>
        <strain evidence="2">ZZ-2019</strain>
        <tissue evidence="2">Adductor muscle</tissue>
    </source>
</reference>
<sequence length="294" mass="33442">MLAFPPLLCRQRYRTGIYQDTNDVTHIADETPSGVQIGPIRVPVANNYDVDNEYNYIMNKALRSYRLHREKERAENRQIQLKTAYRRRWRAPSVPSKVRNCMSAPPTRAERAPSPAPSATDAIKEVGDANDPNDGNKGKKVIPVEVKRVTLSMDDSLSPKAQSYLRRNKSTHAWQSHSFPSANYLSQHVRQQFQQIAQARNDVVPAAGKSSTSNERPSSAMNYSYDGGIFLPHKAKHDYFVIHPDWVSESMTIQKLSLKDRKKKKTDTWPGRRCKSAPPPNERNIITWNNGESV</sequence>
<name>A0AA88YHX3_PINIB</name>
<organism evidence="2 3">
    <name type="scientific">Pinctada imbricata</name>
    <name type="common">Atlantic pearl-oyster</name>
    <name type="synonym">Pinctada martensii</name>
    <dbReference type="NCBI Taxonomy" id="66713"/>
    <lineage>
        <taxon>Eukaryota</taxon>
        <taxon>Metazoa</taxon>
        <taxon>Spiralia</taxon>
        <taxon>Lophotrochozoa</taxon>
        <taxon>Mollusca</taxon>
        <taxon>Bivalvia</taxon>
        <taxon>Autobranchia</taxon>
        <taxon>Pteriomorphia</taxon>
        <taxon>Pterioida</taxon>
        <taxon>Pterioidea</taxon>
        <taxon>Pteriidae</taxon>
        <taxon>Pinctada</taxon>
    </lineage>
</organism>
<feature type="region of interest" description="Disordered" evidence="1">
    <location>
        <begin position="258"/>
        <end position="294"/>
    </location>
</feature>
<evidence type="ECO:0000313" key="2">
    <source>
        <dbReference type="EMBL" id="KAK3097249.1"/>
    </source>
</evidence>
<keyword evidence="3" id="KW-1185">Reference proteome</keyword>
<accession>A0AA88YHX3</accession>
<evidence type="ECO:0000313" key="3">
    <source>
        <dbReference type="Proteomes" id="UP001186944"/>
    </source>
</evidence>
<gene>
    <name evidence="2" type="ORF">FSP39_008057</name>
</gene>
<dbReference type="EMBL" id="VSWD01000007">
    <property type="protein sequence ID" value="KAK3097249.1"/>
    <property type="molecule type" value="Genomic_DNA"/>
</dbReference>
<evidence type="ECO:0000256" key="1">
    <source>
        <dbReference type="SAM" id="MobiDB-lite"/>
    </source>
</evidence>
<comment type="caution">
    <text evidence="2">The sequence shown here is derived from an EMBL/GenBank/DDBJ whole genome shotgun (WGS) entry which is preliminary data.</text>
</comment>
<dbReference type="Proteomes" id="UP001186944">
    <property type="component" value="Unassembled WGS sequence"/>
</dbReference>